<organism evidence="2 3">
    <name type="scientific">Breznakiella homolactica</name>
    <dbReference type="NCBI Taxonomy" id="2798577"/>
    <lineage>
        <taxon>Bacteria</taxon>
        <taxon>Pseudomonadati</taxon>
        <taxon>Spirochaetota</taxon>
        <taxon>Spirochaetia</taxon>
        <taxon>Spirochaetales</taxon>
        <taxon>Breznakiellaceae</taxon>
        <taxon>Breznakiella</taxon>
    </lineage>
</organism>
<dbReference type="GO" id="GO:0051536">
    <property type="term" value="F:iron-sulfur cluster binding"/>
    <property type="evidence" value="ECO:0007669"/>
    <property type="project" value="InterPro"/>
</dbReference>
<dbReference type="InterPro" id="IPR018768">
    <property type="entry name" value="DUF2344"/>
</dbReference>
<dbReference type="SUPFAM" id="SSF102114">
    <property type="entry name" value="Radical SAM enzymes"/>
    <property type="match status" value="1"/>
</dbReference>
<dbReference type="PANTHER" id="PTHR42731">
    <property type="entry name" value="SLL1084 PROTEIN"/>
    <property type="match status" value="1"/>
</dbReference>
<dbReference type="InterPro" id="IPR058240">
    <property type="entry name" value="rSAM_sf"/>
</dbReference>
<dbReference type="KEGG" id="bhc:JFL75_14625"/>
<sequence>MEVLGKYFLSVEKPARYTGGEYGRLAKREADLYMAIAFPDLYEIGMSNQAFRILYNKLNAVGGISCDRAFAPAPDFEELLEKLKVPLYGLDTGIPLKHTDILGFTLGYELGITGVLTMLKSAGIPLHASDRTEDDPIVIMGGPCVSNPLPYSSFIDVFWIGEAEGGFFPLCTELRDMKKNGAPRRELLSRIAAHPSVWTRGKARAVRAIDREFSDRNPDAAVFPVPSMKVVQHHGSVEIMRGCPNGCRFCHAGIWYRPMRQKSAAVVKAEAEAFITQGGYREISLSSLSTGDYAGIGGLVSDLNRSYASRHISFQLPSLKVSSFSLPLLKSISEVRKSGLTFAVETPVDAWQFSINKDVCRENVIAIINEAKGQGFRGAKFYFMIGLPVGGFSASDDSSREEQEIVDFILEVSQRTGMHFSVNVGTFIPKPHTPYQWAVQLDEETATQKLNFIRSKLKPRGFKVGTHDPFVSVVEGIISRGDERVGELIIENAFARGCRLDAWTEYFSRDVWRSLIDDNNALVSEILSMKNSGEPLPWDCIDASVGTAFLRRELEKSETQELTSACTDNCTHPCGSCSSSGGIIQNIIQPDNQHQVMPEVPANSDSGNPETDGPEDTLCHRIVFSFSKRDEAVFLPHLGLVETFSMAFIRSGLPVTFTQGFNPLPRLDFAAPLAIGIQGDNEIASVDFTRSISPDIFAETLNKYLPKGIEISRAEYFAIPLGKKRYSAASLLWGFLYDDNSIIKASEEKQYRLNLAGSNDMFFGIRRRSVLAKSITNNNNGGEENHEDYFAAYGKLYPGTN</sequence>
<dbReference type="Pfam" id="PF19864">
    <property type="entry name" value="Radical_SAM_N2"/>
    <property type="match status" value="1"/>
</dbReference>
<dbReference type="InterPro" id="IPR023862">
    <property type="entry name" value="CHP03960_rSAM"/>
</dbReference>
<dbReference type="InterPro" id="IPR006638">
    <property type="entry name" value="Elp3/MiaA/NifB-like_rSAM"/>
</dbReference>
<evidence type="ECO:0000313" key="3">
    <source>
        <dbReference type="Proteomes" id="UP000595917"/>
    </source>
</evidence>
<reference evidence="2" key="1">
    <citation type="submission" date="2021-01" db="EMBL/GenBank/DDBJ databases">
        <title>Description of Breznakiella homolactica.</title>
        <authorList>
            <person name="Song Y."/>
            <person name="Brune A."/>
        </authorList>
    </citation>
    <scope>NUCLEOTIDE SEQUENCE</scope>
    <source>
        <strain evidence="2">RmG30</strain>
    </source>
</reference>
<gene>
    <name evidence="2" type="ORF">JFL75_14625</name>
</gene>
<dbReference type="PROSITE" id="PS51918">
    <property type="entry name" value="RADICAL_SAM"/>
    <property type="match status" value="1"/>
</dbReference>
<dbReference type="InterPro" id="IPR023404">
    <property type="entry name" value="rSAM_horseshoe"/>
</dbReference>
<dbReference type="GO" id="GO:0003824">
    <property type="term" value="F:catalytic activity"/>
    <property type="evidence" value="ECO:0007669"/>
    <property type="project" value="InterPro"/>
</dbReference>
<dbReference type="SFLD" id="SFLDS00029">
    <property type="entry name" value="Radical_SAM"/>
    <property type="match status" value="1"/>
</dbReference>
<dbReference type="InterPro" id="IPR045784">
    <property type="entry name" value="Radical_SAM_N2"/>
</dbReference>
<dbReference type="NCBIfam" id="TIGR03936">
    <property type="entry name" value="sam_1_link_chp"/>
    <property type="match status" value="1"/>
</dbReference>
<protein>
    <submittedName>
        <fullName evidence="2">TIGR03960 family B12-binding radical SAM protein</fullName>
    </submittedName>
</protein>
<dbReference type="EMBL" id="CP067089">
    <property type="protein sequence ID" value="QQO11407.1"/>
    <property type="molecule type" value="Genomic_DNA"/>
</dbReference>
<evidence type="ECO:0000259" key="1">
    <source>
        <dbReference type="PROSITE" id="PS51918"/>
    </source>
</evidence>
<feature type="domain" description="Radical SAM core" evidence="1">
    <location>
        <begin position="229"/>
        <end position="463"/>
    </location>
</feature>
<accession>A0A7T7XS25</accession>
<keyword evidence="3" id="KW-1185">Reference proteome</keyword>
<dbReference type="InterPro" id="IPR007197">
    <property type="entry name" value="rSAM"/>
</dbReference>
<dbReference type="SFLD" id="SFLDG01082">
    <property type="entry name" value="B12-binding_domain_containing"/>
    <property type="match status" value="1"/>
</dbReference>
<proteinExistence type="predicted"/>
<evidence type="ECO:0000313" key="2">
    <source>
        <dbReference type="EMBL" id="QQO11407.1"/>
    </source>
</evidence>
<dbReference type="Pfam" id="PF04055">
    <property type="entry name" value="Radical_SAM"/>
    <property type="match status" value="1"/>
</dbReference>
<dbReference type="NCBIfam" id="TIGR03960">
    <property type="entry name" value="rSAM_fuse_unch"/>
    <property type="match status" value="1"/>
</dbReference>
<dbReference type="Pfam" id="PF10105">
    <property type="entry name" value="DUF2344"/>
    <property type="match status" value="1"/>
</dbReference>
<dbReference type="Gene3D" id="3.80.30.20">
    <property type="entry name" value="tm_1862 like domain"/>
    <property type="match status" value="1"/>
</dbReference>
<dbReference type="PANTHER" id="PTHR42731:SF1">
    <property type="entry name" value="RADICAL SAM DOMAIN PROTEIN"/>
    <property type="match status" value="1"/>
</dbReference>
<name>A0A7T7XS25_9SPIR</name>
<dbReference type="Proteomes" id="UP000595917">
    <property type="component" value="Chromosome"/>
</dbReference>
<dbReference type="SMART" id="SM00729">
    <property type="entry name" value="Elp3"/>
    <property type="match status" value="1"/>
</dbReference>
<dbReference type="AlphaFoldDB" id="A0A7T7XS25"/>